<feature type="domain" description="HTH marR-type" evidence="4">
    <location>
        <begin position="21"/>
        <end position="80"/>
    </location>
</feature>
<comment type="caution">
    <text evidence="5">The sequence shown here is derived from an EMBL/GenBank/DDBJ whole genome shotgun (WGS) entry which is preliminary data.</text>
</comment>
<gene>
    <name evidence="5" type="ORF">FGL98_08545</name>
</gene>
<reference evidence="5 6" key="1">
    <citation type="submission" date="2019-05" db="EMBL/GenBank/DDBJ databases">
        <authorList>
            <person name="Lee S.D."/>
        </authorList>
    </citation>
    <scope>NUCLEOTIDE SEQUENCE [LARGE SCALE GENOMIC DNA]</scope>
    <source>
        <strain evidence="5 6">C5-26</strain>
    </source>
</reference>
<keyword evidence="1" id="KW-0805">Transcription regulation</keyword>
<dbReference type="InterPro" id="IPR000835">
    <property type="entry name" value="HTH_MarR-typ"/>
</dbReference>
<dbReference type="InterPro" id="IPR052362">
    <property type="entry name" value="HTH-GbsR_regulator"/>
</dbReference>
<name>A0A563E3R1_9MICO</name>
<evidence type="ECO:0000256" key="2">
    <source>
        <dbReference type="ARBA" id="ARBA00023125"/>
    </source>
</evidence>
<dbReference type="EMBL" id="VCQV01000009">
    <property type="protein sequence ID" value="TWP36883.1"/>
    <property type="molecule type" value="Genomic_DNA"/>
</dbReference>
<dbReference type="Gene3D" id="1.10.287.160">
    <property type="entry name" value="HR1 repeat"/>
    <property type="match status" value="1"/>
</dbReference>
<keyword evidence="3" id="KW-0804">Transcription</keyword>
<sequence length="159" mass="17843">MPEQARRRFIERMGEELTGAGLPRMAARMFSAIVASEAGTLTAADLCAQLQASPAAISGAARYLEQVDMVRRSRPLGARRDEFTTVDDIWYEALLSRGNVLERWQSVMHRGAVELGPQTDAGARLDRMADFFTFMQVELTALMERWHAHEAAQDDTRRS</sequence>
<dbReference type="GO" id="GO:0003700">
    <property type="term" value="F:DNA-binding transcription factor activity"/>
    <property type="evidence" value="ECO:0007669"/>
    <property type="project" value="InterPro"/>
</dbReference>
<dbReference type="PANTHER" id="PTHR38465">
    <property type="entry name" value="HTH-TYPE TRANSCRIPTIONAL REGULATOR MJ1563-RELATED"/>
    <property type="match status" value="1"/>
</dbReference>
<accession>A0A563E3R1</accession>
<dbReference type="InterPro" id="IPR036390">
    <property type="entry name" value="WH_DNA-bd_sf"/>
</dbReference>
<evidence type="ECO:0000256" key="3">
    <source>
        <dbReference type="ARBA" id="ARBA00023163"/>
    </source>
</evidence>
<organism evidence="5 6">
    <name type="scientific">Leekyejoonella antrihumi</name>
    <dbReference type="NCBI Taxonomy" id="1660198"/>
    <lineage>
        <taxon>Bacteria</taxon>
        <taxon>Bacillati</taxon>
        <taxon>Actinomycetota</taxon>
        <taxon>Actinomycetes</taxon>
        <taxon>Micrococcales</taxon>
        <taxon>Dermacoccaceae</taxon>
        <taxon>Leekyejoonella</taxon>
    </lineage>
</organism>
<evidence type="ECO:0000259" key="4">
    <source>
        <dbReference type="Pfam" id="PF12802"/>
    </source>
</evidence>
<reference evidence="5 6" key="2">
    <citation type="submission" date="2019-08" db="EMBL/GenBank/DDBJ databases">
        <title>Jejuicoccus antrihumi gen. nov., sp. nov., a new member of the family Dermacoccaceae isolated from a cave.</title>
        <authorList>
            <person name="Schumann P."/>
            <person name="Kim I.S."/>
        </authorList>
    </citation>
    <scope>NUCLEOTIDE SEQUENCE [LARGE SCALE GENOMIC DNA]</scope>
    <source>
        <strain evidence="5 6">C5-26</strain>
    </source>
</reference>
<dbReference type="Proteomes" id="UP000320244">
    <property type="component" value="Unassembled WGS sequence"/>
</dbReference>
<dbReference type="PANTHER" id="PTHR38465:SF2">
    <property type="entry name" value="HTH-TYPE TRANSCRIPTIONAL REGULATOR MMPR5"/>
    <property type="match status" value="1"/>
</dbReference>
<evidence type="ECO:0000313" key="6">
    <source>
        <dbReference type="Proteomes" id="UP000320244"/>
    </source>
</evidence>
<dbReference type="InterPro" id="IPR036388">
    <property type="entry name" value="WH-like_DNA-bd_sf"/>
</dbReference>
<proteinExistence type="predicted"/>
<dbReference type="SUPFAM" id="SSF46785">
    <property type="entry name" value="Winged helix' DNA-binding domain"/>
    <property type="match status" value="1"/>
</dbReference>
<dbReference type="GO" id="GO:0003677">
    <property type="term" value="F:DNA binding"/>
    <property type="evidence" value="ECO:0007669"/>
    <property type="project" value="UniProtKB-KW"/>
</dbReference>
<dbReference type="Pfam" id="PF12802">
    <property type="entry name" value="MarR_2"/>
    <property type="match status" value="1"/>
</dbReference>
<dbReference type="Gene3D" id="1.10.10.10">
    <property type="entry name" value="Winged helix-like DNA-binding domain superfamily/Winged helix DNA-binding domain"/>
    <property type="match status" value="1"/>
</dbReference>
<dbReference type="OrthoDB" id="67158at2"/>
<dbReference type="AlphaFoldDB" id="A0A563E3R1"/>
<evidence type="ECO:0000313" key="5">
    <source>
        <dbReference type="EMBL" id="TWP36883.1"/>
    </source>
</evidence>
<keyword evidence="2" id="KW-0238">DNA-binding</keyword>
<keyword evidence="6" id="KW-1185">Reference proteome</keyword>
<protein>
    <submittedName>
        <fullName evidence="5">MarR family transcriptional regulator</fullName>
    </submittedName>
</protein>
<evidence type="ECO:0000256" key="1">
    <source>
        <dbReference type="ARBA" id="ARBA00023015"/>
    </source>
</evidence>